<evidence type="ECO:0000256" key="1">
    <source>
        <dbReference type="ARBA" id="ARBA00004651"/>
    </source>
</evidence>
<keyword evidence="5" id="KW-1133">Transmembrane helix</keyword>
<comment type="similarity">
    <text evidence="2">Belongs to the VirD4/TraG family.</text>
</comment>
<keyword evidence="6" id="KW-0472">Membrane</keyword>
<evidence type="ECO:0000256" key="3">
    <source>
        <dbReference type="ARBA" id="ARBA00022475"/>
    </source>
</evidence>
<evidence type="ECO:0000313" key="8">
    <source>
        <dbReference type="EMBL" id="MBP3954314.1"/>
    </source>
</evidence>
<organism evidence="8 9">
    <name type="scientific">Gemmata palustris</name>
    <dbReference type="NCBI Taxonomy" id="2822762"/>
    <lineage>
        <taxon>Bacteria</taxon>
        <taxon>Pseudomonadati</taxon>
        <taxon>Planctomycetota</taxon>
        <taxon>Planctomycetia</taxon>
        <taxon>Gemmatales</taxon>
        <taxon>Gemmataceae</taxon>
        <taxon>Gemmata</taxon>
    </lineage>
</organism>
<dbReference type="RefSeq" id="WP_210652451.1">
    <property type="nucleotide sequence ID" value="NZ_JAGKQQ010000001.1"/>
</dbReference>
<name>A0ABS5BKU5_9BACT</name>
<evidence type="ECO:0000256" key="2">
    <source>
        <dbReference type="ARBA" id="ARBA00008806"/>
    </source>
</evidence>
<evidence type="ECO:0000256" key="4">
    <source>
        <dbReference type="ARBA" id="ARBA00022692"/>
    </source>
</evidence>
<accession>A0ABS5BKU5</accession>
<feature type="compositionally biased region" description="Basic residues" evidence="7">
    <location>
        <begin position="27"/>
        <end position="41"/>
    </location>
</feature>
<reference evidence="8 9" key="1">
    <citation type="submission" date="2021-04" db="EMBL/GenBank/DDBJ databases">
        <authorList>
            <person name="Ivanova A."/>
        </authorList>
    </citation>
    <scope>NUCLEOTIDE SEQUENCE [LARGE SCALE GENOMIC DNA]</scope>
    <source>
        <strain evidence="8 9">G18</strain>
    </source>
</reference>
<evidence type="ECO:0000256" key="7">
    <source>
        <dbReference type="SAM" id="MobiDB-lite"/>
    </source>
</evidence>
<dbReference type="Proteomes" id="UP000676565">
    <property type="component" value="Unassembled WGS sequence"/>
</dbReference>
<gene>
    <name evidence="8" type="ORF">J8F10_03260</name>
</gene>
<dbReference type="InterPro" id="IPR051539">
    <property type="entry name" value="T4SS-coupling_protein"/>
</dbReference>
<comment type="subcellular location">
    <subcellularLocation>
        <location evidence="1">Cell membrane</location>
        <topology evidence="1">Multi-pass membrane protein</topology>
    </subcellularLocation>
</comment>
<dbReference type="CDD" id="cd01127">
    <property type="entry name" value="TrwB_TraG_TraD_VirD4"/>
    <property type="match status" value="2"/>
</dbReference>
<dbReference type="InterPro" id="IPR003688">
    <property type="entry name" value="TraG/VirD4"/>
</dbReference>
<protein>
    <submittedName>
        <fullName evidence="8">Type IV secretory system conjugative DNA transfer family protein</fullName>
    </submittedName>
</protein>
<comment type="caution">
    <text evidence="8">The sequence shown here is derived from an EMBL/GenBank/DDBJ whole genome shotgun (WGS) entry which is preliminary data.</text>
</comment>
<sequence length="479" mass="52683">MPLTQEQPMFDPAEVPTDGPKQAAPRAAKKPSRARGPVKKQPRPEPATKLPDDGSALFLGWEGTAHKATLGFRSAHIDAAEAPALTYGGDGHLLTIAPTGAGKGVGAIIPALLTYPGSVIVTDVKGENYQVTARRRREMGQQVVVLDPFGLVTGKDKGDKLNPFDLFHVPGSDPESDAEMLAAQLAVGHEFSTDRYWEDTGRGLVSGLIADVATSSPPDKRNLCTLRELLYNDDLDYTLAVALDTRKKTMSPLARDEFIAYLAAPSDKTRPCIRTTATTFVKCLGSTAVGRCLERSTFDLNDLLHNKPMTIYLVLPPEKLHSHRALLRLWVVTLLTVVMRRTKLPKQRTLFLLDEAAQLGSLDLLPQAVSLLRGYGLQLWTFWQDLSQMMKLYPNNWEALVNNAAVLQAFGVPGHASRHSWRVILGEADAQLASELHPEEMLVAITGRGIVRHTRANYLKDKPFTGRFDSNQRFLGLEK</sequence>
<dbReference type="PANTHER" id="PTHR37937:SF1">
    <property type="entry name" value="CONJUGATIVE TRANSFER: DNA TRANSPORT"/>
    <property type="match status" value="1"/>
</dbReference>
<keyword evidence="4" id="KW-0812">Transmembrane</keyword>
<dbReference type="EMBL" id="JAGKQQ010000001">
    <property type="protein sequence ID" value="MBP3954314.1"/>
    <property type="molecule type" value="Genomic_DNA"/>
</dbReference>
<dbReference type="Gene3D" id="3.40.50.300">
    <property type="entry name" value="P-loop containing nucleotide triphosphate hydrolases"/>
    <property type="match status" value="1"/>
</dbReference>
<feature type="region of interest" description="Disordered" evidence="7">
    <location>
        <begin position="1"/>
        <end position="54"/>
    </location>
</feature>
<dbReference type="PANTHER" id="PTHR37937">
    <property type="entry name" value="CONJUGATIVE TRANSFER: DNA TRANSPORT"/>
    <property type="match status" value="1"/>
</dbReference>
<evidence type="ECO:0000313" key="9">
    <source>
        <dbReference type="Proteomes" id="UP000676565"/>
    </source>
</evidence>
<keyword evidence="9" id="KW-1185">Reference proteome</keyword>
<dbReference type="InterPro" id="IPR027417">
    <property type="entry name" value="P-loop_NTPase"/>
</dbReference>
<evidence type="ECO:0000256" key="6">
    <source>
        <dbReference type="ARBA" id="ARBA00023136"/>
    </source>
</evidence>
<keyword evidence="3" id="KW-1003">Cell membrane</keyword>
<dbReference type="SUPFAM" id="SSF52540">
    <property type="entry name" value="P-loop containing nucleoside triphosphate hydrolases"/>
    <property type="match status" value="1"/>
</dbReference>
<proteinExistence type="inferred from homology"/>
<dbReference type="Pfam" id="PF02534">
    <property type="entry name" value="T4SS-DNA_transf"/>
    <property type="match status" value="1"/>
</dbReference>
<evidence type="ECO:0000256" key="5">
    <source>
        <dbReference type="ARBA" id="ARBA00022989"/>
    </source>
</evidence>